<organism evidence="1 2">
    <name type="scientific">Bacillus chungangensis</name>
    <dbReference type="NCBI Taxonomy" id="587633"/>
    <lineage>
        <taxon>Bacteria</taxon>
        <taxon>Bacillati</taxon>
        <taxon>Bacillota</taxon>
        <taxon>Bacilli</taxon>
        <taxon>Bacillales</taxon>
        <taxon>Bacillaceae</taxon>
        <taxon>Bacillus</taxon>
    </lineage>
</organism>
<dbReference type="PANTHER" id="PTHR31891">
    <property type="entry name" value="FORMAMIDASE C869.04-RELATED"/>
    <property type="match status" value="1"/>
</dbReference>
<dbReference type="InterPro" id="IPR004304">
    <property type="entry name" value="FmdA_AmdA"/>
</dbReference>
<comment type="caution">
    <text evidence="1">The sequence shown here is derived from an EMBL/GenBank/DDBJ whole genome shotgun (WGS) entry which is preliminary data.</text>
</comment>
<dbReference type="Gene3D" id="2.60.120.580">
    <property type="entry name" value="Acetamidase/Formamidase-like domains"/>
    <property type="match status" value="1"/>
</dbReference>
<dbReference type="Proteomes" id="UP001223586">
    <property type="component" value="Unassembled WGS sequence"/>
</dbReference>
<proteinExistence type="predicted"/>
<dbReference type="PANTHER" id="PTHR31891:SF1">
    <property type="entry name" value="FORMAMIDASE C869.04-RELATED"/>
    <property type="match status" value="1"/>
</dbReference>
<keyword evidence="2" id="KW-1185">Reference proteome</keyword>
<evidence type="ECO:0000313" key="2">
    <source>
        <dbReference type="Proteomes" id="UP001223586"/>
    </source>
</evidence>
<accession>A0ABT9WQ18</accession>
<reference evidence="1 2" key="1">
    <citation type="submission" date="2023-07" db="EMBL/GenBank/DDBJ databases">
        <title>Genomic Encyclopedia of Type Strains, Phase IV (KMG-IV): sequencing the most valuable type-strain genomes for metagenomic binning, comparative biology and taxonomic classification.</title>
        <authorList>
            <person name="Goeker M."/>
        </authorList>
    </citation>
    <scope>NUCLEOTIDE SEQUENCE [LARGE SCALE GENOMIC DNA]</scope>
    <source>
        <strain evidence="1 2">DSM 23837</strain>
    </source>
</reference>
<dbReference type="SUPFAM" id="SSF141130">
    <property type="entry name" value="Acetamidase/Formamidase-like"/>
    <property type="match status" value="2"/>
</dbReference>
<evidence type="ECO:0000313" key="1">
    <source>
        <dbReference type="EMBL" id="MDQ0175387.1"/>
    </source>
</evidence>
<name>A0ABT9WQ18_9BACI</name>
<dbReference type="RefSeq" id="WP_307227673.1">
    <property type="nucleotide sequence ID" value="NZ_JAUSTT010000006.1"/>
</dbReference>
<sequence>MSNIYFLKPNSDSLHSFFSKDLEPALAINSGDTVNFQTLDSAWGLEKRTALGQPRKKFTEIKPNRQSHEFGHALVGPVYINQAKPGQTLEIKINEVIPGSWGWTSAGGLDQAVWIALNEMLDLMSSLYHISRTEAYAYASMVVDLRITQIVNFSKGVHAILPFNALR</sequence>
<dbReference type="EMBL" id="JAUSTT010000006">
    <property type="protein sequence ID" value="MDQ0175387.1"/>
    <property type="molecule type" value="Genomic_DNA"/>
</dbReference>
<gene>
    <name evidence="1" type="ORF">J2S08_001221</name>
</gene>
<protein>
    <submittedName>
        <fullName evidence="1">Acetamidase/formamidase</fullName>
    </submittedName>
</protein>